<protein>
    <submittedName>
        <fullName evidence="1">Uncharacterized protein</fullName>
    </submittedName>
</protein>
<gene>
    <name evidence="1" type="ORF">HPB50_015992</name>
</gene>
<comment type="caution">
    <text evidence="1">The sequence shown here is derived from an EMBL/GenBank/DDBJ whole genome shotgun (WGS) entry which is preliminary data.</text>
</comment>
<proteinExistence type="predicted"/>
<organism evidence="1 2">
    <name type="scientific">Hyalomma asiaticum</name>
    <name type="common">Tick</name>
    <dbReference type="NCBI Taxonomy" id="266040"/>
    <lineage>
        <taxon>Eukaryota</taxon>
        <taxon>Metazoa</taxon>
        <taxon>Ecdysozoa</taxon>
        <taxon>Arthropoda</taxon>
        <taxon>Chelicerata</taxon>
        <taxon>Arachnida</taxon>
        <taxon>Acari</taxon>
        <taxon>Parasitiformes</taxon>
        <taxon>Ixodida</taxon>
        <taxon>Ixodoidea</taxon>
        <taxon>Ixodidae</taxon>
        <taxon>Hyalomminae</taxon>
        <taxon>Hyalomma</taxon>
    </lineage>
</organism>
<name>A0ACB7SFR6_HYAAI</name>
<reference evidence="1" key="1">
    <citation type="submission" date="2020-05" db="EMBL/GenBank/DDBJ databases">
        <title>Large-scale comparative analyses of tick genomes elucidate their genetic diversity and vector capacities.</title>
        <authorList>
            <person name="Jia N."/>
            <person name="Wang J."/>
            <person name="Shi W."/>
            <person name="Du L."/>
            <person name="Sun Y."/>
            <person name="Zhan W."/>
            <person name="Jiang J."/>
            <person name="Wang Q."/>
            <person name="Zhang B."/>
            <person name="Ji P."/>
            <person name="Sakyi L.B."/>
            <person name="Cui X."/>
            <person name="Yuan T."/>
            <person name="Jiang B."/>
            <person name="Yang W."/>
            <person name="Lam T.T.-Y."/>
            <person name="Chang Q."/>
            <person name="Ding S."/>
            <person name="Wang X."/>
            <person name="Zhu J."/>
            <person name="Ruan X."/>
            <person name="Zhao L."/>
            <person name="Wei J."/>
            <person name="Que T."/>
            <person name="Du C."/>
            <person name="Cheng J."/>
            <person name="Dai P."/>
            <person name="Han X."/>
            <person name="Huang E."/>
            <person name="Gao Y."/>
            <person name="Liu J."/>
            <person name="Shao H."/>
            <person name="Ye R."/>
            <person name="Li L."/>
            <person name="Wei W."/>
            <person name="Wang X."/>
            <person name="Wang C."/>
            <person name="Yang T."/>
            <person name="Huo Q."/>
            <person name="Li W."/>
            <person name="Guo W."/>
            <person name="Chen H."/>
            <person name="Zhou L."/>
            <person name="Ni X."/>
            <person name="Tian J."/>
            <person name="Zhou Y."/>
            <person name="Sheng Y."/>
            <person name="Liu T."/>
            <person name="Pan Y."/>
            <person name="Xia L."/>
            <person name="Li J."/>
            <person name="Zhao F."/>
            <person name="Cao W."/>
        </authorList>
    </citation>
    <scope>NUCLEOTIDE SEQUENCE</scope>
    <source>
        <strain evidence="1">Hyas-2018</strain>
    </source>
</reference>
<evidence type="ECO:0000313" key="1">
    <source>
        <dbReference type="EMBL" id="KAH6933535.1"/>
    </source>
</evidence>
<dbReference type="EMBL" id="CM023484">
    <property type="protein sequence ID" value="KAH6933535.1"/>
    <property type="molecule type" value="Genomic_DNA"/>
</dbReference>
<evidence type="ECO:0000313" key="2">
    <source>
        <dbReference type="Proteomes" id="UP000821845"/>
    </source>
</evidence>
<accession>A0ACB7SFR6</accession>
<dbReference type="Proteomes" id="UP000821845">
    <property type="component" value="Chromosome 4"/>
</dbReference>
<keyword evidence="2" id="KW-1185">Reference proteome</keyword>
<sequence length="106" mass="11914">MFFPLPANPDVQHVGTQALRKIMNPRRNVLPVVNIPPLTPRAHQGKKKPFNAESRSEWRGIYRKWGDSLLGDVLEPRGSKDYSRNTSPFPQSGPQRLQGSQQVPGS</sequence>